<dbReference type="InterPro" id="IPR005255">
    <property type="entry name" value="PdxA_fam"/>
</dbReference>
<dbReference type="eggNOG" id="COG1995">
    <property type="taxonomic scope" value="Bacteria"/>
</dbReference>
<dbReference type="PATRIC" id="fig|1208918.3.peg.357"/>
<sequence>MKLPVIGITMGDPFGIGPEIIVKSFLAKFLVPTVVYADPYIISKAAKLIGKKINIRLLKSNELFSNNLIADSSYLNIINCYEIKPDDFKPSTVSEIAGISSYNCIKNAVSDALSSKINAVVTCPINKESFAKANINFPGHTELLAKLTNSKKFNMMMINDSLRIILVTIHLPLSNVSNSISISSELNSIKMAYNACKMLGIEDPRIAVAGLNPHAGENGKFGIEEIKFINPAITKARNEGINVSGPWPGDTVFMQARTGKFDIVVAQYHDQGLIPIKYLGIDSGVNITLGLPIIRTSVDHGTAFDIAWKEGTASPDSLLNAINAAVDIFKSTTK</sequence>
<dbReference type="EMBL" id="CP003804">
    <property type="protein sequence ID" value="AGF47657.1"/>
    <property type="molecule type" value="Genomic_DNA"/>
</dbReference>
<protein>
    <submittedName>
        <fullName evidence="4">4-hydroxythreonine-4-phosphate dehydrogenase</fullName>
        <ecNumber evidence="4">1.1.1.262</ecNumber>
    </submittedName>
</protein>
<evidence type="ECO:0000256" key="3">
    <source>
        <dbReference type="ARBA" id="ARBA00023027"/>
    </source>
</evidence>
<name>M1LPS5_9PROT</name>
<proteinExistence type="predicted"/>
<evidence type="ECO:0000256" key="1">
    <source>
        <dbReference type="ARBA" id="ARBA00022723"/>
    </source>
</evidence>
<organism evidence="4 5">
    <name type="scientific">Candidatus Kinetoplastidibacterium crithidiae TCC036E</name>
    <dbReference type="NCBI Taxonomy" id="1208918"/>
    <lineage>
        <taxon>Bacteria</taxon>
        <taxon>Pseudomonadati</taxon>
        <taxon>Pseudomonadota</taxon>
        <taxon>Betaproteobacteria</taxon>
        <taxon>Candidatus Kinetoplastidibacterium</taxon>
    </lineage>
</organism>
<dbReference type="GO" id="GO:0050570">
    <property type="term" value="F:4-hydroxythreonine-4-phosphate dehydrogenase activity"/>
    <property type="evidence" value="ECO:0007669"/>
    <property type="project" value="UniProtKB-EC"/>
</dbReference>
<dbReference type="AlphaFoldDB" id="M1LPS5"/>
<dbReference type="PANTHER" id="PTHR30004:SF6">
    <property type="entry name" value="D-THREONATE 4-PHOSPHATE DEHYDROGENASE"/>
    <property type="match status" value="1"/>
</dbReference>
<dbReference type="EC" id="1.1.1.262" evidence="4"/>
<keyword evidence="3" id="KW-0520">NAD</keyword>
<evidence type="ECO:0000313" key="4">
    <source>
        <dbReference type="EMBL" id="AGF47657.1"/>
    </source>
</evidence>
<keyword evidence="2 4" id="KW-0560">Oxidoreductase</keyword>
<dbReference type="RefSeq" id="WP_015238506.1">
    <property type="nucleotide sequence ID" value="NC_020283.1"/>
</dbReference>
<dbReference type="Pfam" id="PF04166">
    <property type="entry name" value="PdxA"/>
    <property type="match status" value="1"/>
</dbReference>
<reference evidence="4 5" key="1">
    <citation type="journal article" date="2013" name="Genome Biol. Evol.">
        <title>Genome evolution and phylogenomic analysis of candidatus kinetoplastibacterium, the betaproteobacterial endosymbionts of strigomonas and angomonas.</title>
        <authorList>
            <person name="Alves J.M."/>
            <person name="Serrano M.G."/>
            <person name="Maia da Silva F."/>
            <person name="Voegtly L.J."/>
            <person name="Matveyev A.V."/>
            <person name="Teixeira M.M."/>
            <person name="Camargo E.P."/>
            <person name="Buck G.A."/>
        </authorList>
    </citation>
    <scope>NUCLEOTIDE SEQUENCE [LARGE SCALE GENOMIC DNA]</scope>
    <source>
        <strain evidence="4 5">TCC036E</strain>
    </source>
</reference>
<keyword evidence="1" id="KW-0479">Metal-binding</keyword>
<dbReference type="NCBIfam" id="TIGR00557">
    <property type="entry name" value="pdxA"/>
    <property type="match status" value="1"/>
</dbReference>
<dbReference type="GO" id="GO:0046872">
    <property type="term" value="F:metal ion binding"/>
    <property type="evidence" value="ECO:0007669"/>
    <property type="project" value="UniProtKB-KW"/>
</dbReference>
<dbReference type="HOGENOM" id="CLU_040168_1_0_4"/>
<dbReference type="GO" id="GO:0051287">
    <property type="term" value="F:NAD binding"/>
    <property type="evidence" value="ECO:0007669"/>
    <property type="project" value="InterPro"/>
</dbReference>
<dbReference type="KEGG" id="kct:CDEE_0643"/>
<accession>M1LPS5</accession>
<dbReference type="SUPFAM" id="SSF53659">
    <property type="entry name" value="Isocitrate/Isopropylmalate dehydrogenase-like"/>
    <property type="match status" value="1"/>
</dbReference>
<dbReference type="STRING" id="1208918.CDEE_0643"/>
<keyword evidence="5" id="KW-1185">Reference proteome</keyword>
<gene>
    <name evidence="4" type="ORF">CDEE_0643</name>
</gene>
<evidence type="ECO:0000313" key="5">
    <source>
        <dbReference type="Proteomes" id="UP000011686"/>
    </source>
</evidence>
<evidence type="ECO:0000256" key="2">
    <source>
        <dbReference type="ARBA" id="ARBA00023002"/>
    </source>
</evidence>
<dbReference type="Gene3D" id="3.40.718.10">
    <property type="entry name" value="Isopropylmalate Dehydrogenase"/>
    <property type="match status" value="1"/>
</dbReference>
<dbReference type="Proteomes" id="UP000011686">
    <property type="component" value="Chromosome"/>
</dbReference>
<dbReference type="PANTHER" id="PTHR30004">
    <property type="entry name" value="4-HYDROXYTHREONINE-4-PHOSPHATE DEHYDROGENASE"/>
    <property type="match status" value="1"/>
</dbReference>